<feature type="disulfide bond" evidence="14">
    <location>
        <begin position="614"/>
        <end position="641"/>
    </location>
</feature>
<dbReference type="GO" id="GO:0009967">
    <property type="term" value="P:positive regulation of signal transduction"/>
    <property type="evidence" value="ECO:0007669"/>
    <property type="project" value="UniProtKB-ARBA"/>
</dbReference>
<dbReference type="SMART" id="SM00042">
    <property type="entry name" value="CUB"/>
    <property type="match status" value="24"/>
</dbReference>
<evidence type="ECO:0000256" key="16">
    <source>
        <dbReference type="SAM" id="Phobius"/>
    </source>
</evidence>
<dbReference type="GO" id="GO:0016324">
    <property type="term" value="C:apical plasma membrane"/>
    <property type="evidence" value="ECO:0007669"/>
    <property type="project" value="UniProtKB-SubCell"/>
</dbReference>
<evidence type="ECO:0000256" key="7">
    <source>
        <dbReference type="ARBA" id="ARBA00022729"/>
    </source>
</evidence>
<feature type="disulfide bond" evidence="15">
    <location>
        <begin position="215"/>
        <end position="224"/>
    </location>
</feature>
<dbReference type="GO" id="GO:0003002">
    <property type="term" value="P:regionalization"/>
    <property type="evidence" value="ECO:0007669"/>
    <property type="project" value="UniProtKB-ARBA"/>
</dbReference>
<feature type="domain" description="CUB" evidence="17">
    <location>
        <begin position="3114"/>
        <end position="3226"/>
    </location>
</feature>
<dbReference type="GO" id="GO:0030182">
    <property type="term" value="P:neuron differentiation"/>
    <property type="evidence" value="ECO:0007669"/>
    <property type="project" value="UniProtKB-ARBA"/>
</dbReference>
<gene>
    <name evidence="19" type="ORF">LSINAPIS_LOCUS10480</name>
</gene>
<feature type="disulfide bond" evidence="15">
    <location>
        <begin position="439"/>
        <end position="448"/>
    </location>
</feature>
<feature type="domain" description="CUB" evidence="17">
    <location>
        <begin position="1319"/>
        <end position="1455"/>
    </location>
</feature>
<keyword evidence="20" id="KW-1185">Reference proteome</keyword>
<dbReference type="GO" id="GO:0051241">
    <property type="term" value="P:negative regulation of multicellular organismal process"/>
    <property type="evidence" value="ECO:0007669"/>
    <property type="project" value="UniProtKB-ARBA"/>
</dbReference>
<dbReference type="InterPro" id="IPR000152">
    <property type="entry name" value="EGF-type_Asp/Asn_hydroxyl_site"/>
</dbReference>
<evidence type="ECO:0000256" key="8">
    <source>
        <dbReference type="ARBA" id="ARBA00022737"/>
    </source>
</evidence>
<dbReference type="EMBL" id="FZQP02004245">
    <property type="protein sequence ID" value="VVC99646.1"/>
    <property type="molecule type" value="Genomic_DNA"/>
</dbReference>
<dbReference type="FunFam" id="2.10.25.10:FF:000260">
    <property type="entry name" value="Notch receptor 4"/>
    <property type="match status" value="1"/>
</dbReference>
<evidence type="ECO:0000256" key="4">
    <source>
        <dbReference type="ARBA" id="ARBA00022536"/>
    </source>
</evidence>
<feature type="domain" description="CUB" evidence="17">
    <location>
        <begin position="496"/>
        <end position="610"/>
    </location>
</feature>
<feature type="domain" description="EGF-like" evidence="18">
    <location>
        <begin position="184"/>
        <end position="225"/>
    </location>
</feature>
<proteinExistence type="predicted"/>
<feature type="domain" description="CUB" evidence="17">
    <location>
        <begin position="2773"/>
        <end position="2882"/>
    </location>
</feature>
<dbReference type="FunFam" id="2.60.120.290:FF:000013">
    <property type="entry name" value="Membrane frizzled-related protein"/>
    <property type="match status" value="5"/>
</dbReference>
<evidence type="ECO:0000256" key="5">
    <source>
        <dbReference type="ARBA" id="ARBA00022553"/>
    </source>
</evidence>
<dbReference type="PROSITE" id="PS01187">
    <property type="entry name" value="EGF_CA"/>
    <property type="match status" value="1"/>
</dbReference>
<feature type="domain" description="CUB" evidence="17">
    <location>
        <begin position="3000"/>
        <end position="3112"/>
    </location>
</feature>
<name>A0A5E4QNY1_9NEOP</name>
<keyword evidence="13" id="KW-0325">Glycoprotein</keyword>
<feature type="transmembrane region" description="Helical" evidence="16">
    <location>
        <begin position="3814"/>
        <end position="3831"/>
    </location>
</feature>
<keyword evidence="5" id="KW-0597">Phosphoprotein</keyword>
<dbReference type="GO" id="GO:0005509">
    <property type="term" value="F:calcium ion binding"/>
    <property type="evidence" value="ECO:0007669"/>
    <property type="project" value="InterPro"/>
</dbReference>
<feature type="domain" description="CUB" evidence="17">
    <location>
        <begin position="614"/>
        <end position="727"/>
    </location>
</feature>
<keyword evidence="8" id="KW-0677">Repeat</keyword>
<evidence type="ECO:0000256" key="3">
    <source>
        <dbReference type="ARBA" id="ARBA00022475"/>
    </source>
</evidence>
<evidence type="ECO:0008006" key="21">
    <source>
        <dbReference type="Google" id="ProtNLM"/>
    </source>
</evidence>
<dbReference type="Proteomes" id="UP000324832">
    <property type="component" value="Unassembled WGS sequence"/>
</dbReference>
<feature type="domain" description="CUB" evidence="17">
    <location>
        <begin position="1086"/>
        <end position="1201"/>
    </location>
</feature>
<dbReference type="InterPro" id="IPR013866">
    <property type="entry name" value="Sphingolipid_d4-desaturase_N"/>
</dbReference>
<dbReference type="PROSITE" id="PS01180">
    <property type="entry name" value="CUB"/>
    <property type="match status" value="25"/>
</dbReference>
<dbReference type="PROSITE" id="PS00010">
    <property type="entry name" value="ASX_HYDROXYL"/>
    <property type="match status" value="2"/>
</dbReference>
<feature type="domain" description="CUB" evidence="17">
    <location>
        <begin position="2171"/>
        <end position="2289"/>
    </location>
</feature>
<dbReference type="Pfam" id="PF00008">
    <property type="entry name" value="EGF"/>
    <property type="match status" value="2"/>
</dbReference>
<dbReference type="Pfam" id="PF07645">
    <property type="entry name" value="EGF_CA"/>
    <property type="match status" value="3"/>
</dbReference>
<keyword evidence="2" id="KW-0217">Developmental protein</keyword>
<dbReference type="InterPro" id="IPR035914">
    <property type="entry name" value="Sperma_CUB_dom_sf"/>
</dbReference>
<dbReference type="PROSITE" id="PS50026">
    <property type="entry name" value="EGF_3"/>
    <property type="match status" value="4"/>
</dbReference>
<reference evidence="19 20" key="1">
    <citation type="submission" date="2017-07" db="EMBL/GenBank/DDBJ databases">
        <authorList>
            <person name="Talla V."/>
            <person name="Backstrom N."/>
        </authorList>
    </citation>
    <scope>NUCLEOTIDE SEQUENCE [LARGE SCALE GENOMIC DNA]</scope>
</reference>
<feature type="domain" description="CUB" evidence="17">
    <location>
        <begin position="2293"/>
        <end position="2409"/>
    </location>
</feature>
<dbReference type="InterPro" id="IPR049883">
    <property type="entry name" value="NOTCH1_EGF-like"/>
</dbReference>
<dbReference type="SUPFAM" id="SSF57196">
    <property type="entry name" value="EGF/Laminin"/>
    <property type="match status" value="4"/>
</dbReference>
<dbReference type="InterPro" id="IPR000859">
    <property type="entry name" value="CUB_dom"/>
</dbReference>
<dbReference type="SMART" id="SM00181">
    <property type="entry name" value="EGF"/>
    <property type="match status" value="8"/>
</dbReference>
<feature type="domain" description="CUB" evidence="17">
    <location>
        <begin position="1691"/>
        <end position="1809"/>
    </location>
</feature>
<dbReference type="FunFam" id="2.60.120.290:FF:000060">
    <property type="entry name" value="Cubilin homolog"/>
    <property type="match status" value="1"/>
</dbReference>
<evidence type="ECO:0000256" key="2">
    <source>
        <dbReference type="ARBA" id="ARBA00022473"/>
    </source>
</evidence>
<evidence type="ECO:0000256" key="10">
    <source>
        <dbReference type="ARBA" id="ARBA00022989"/>
    </source>
</evidence>
<dbReference type="FunFam" id="2.60.120.290:FF:000005">
    <property type="entry name" value="Procollagen C-endopeptidase enhancer 1"/>
    <property type="match status" value="4"/>
</dbReference>
<feature type="disulfide bond" evidence="14">
    <location>
        <begin position="966"/>
        <end position="993"/>
    </location>
</feature>
<evidence type="ECO:0000256" key="15">
    <source>
        <dbReference type="PROSITE-ProRule" id="PRU00076"/>
    </source>
</evidence>
<feature type="transmembrane region" description="Helical" evidence="16">
    <location>
        <begin position="3755"/>
        <end position="3773"/>
    </location>
</feature>
<feature type="domain" description="CUB" evidence="17">
    <location>
        <begin position="2886"/>
        <end position="2999"/>
    </location>
</feature>
<dbReference type="GO" id="GO:0060255">
    <property type="term" value="P:regulation of macromolecule metabolic process"/>
    <property type="evidence" value="ECO:0007669"/>
    <property type="project" value="UniProtKB-ARBA"/>
</dbReference>
<dbReference type="CDD" id="cd00054">
    <property type="entry name" value="EGF_CA"/>
    <property type="match status" value="5"/>
</dbReference>
<dbReference type="SMART" id="SM00179">
    <property type="entry name" value="EGF_CA"/>
    <property type="match status" value="5"/>
</dbReference>
<keyword evidence="7" id="KW-0732">Signal</keyword>
<dbReference type="InterPro" id="IPR018097">
    <property type="entry name" value="EGF_Ca-bd_CS"/>
</dbReference>
<dbReference type="CDD" id="cd00041">
    <property type="entry name" value="CUB"/>
    <property type="match status" value="22"/>
</dbReference>
<evidence type="ECO:0000256" key="1">
    <source>
        <dbReference type="ARBA" id="ARBA00004247"/>
    </source>
</evidence>
<evidence type="ECO:0000313" key="19">
    <source>
        <dbReference type="EMBL" id="VVC99646.1"/>
    </source>
</evidence>
<dbReference type="CDD" id="cd22201">
    <property type="entry name" value="cubilin_NTD"/>
    <property type="match status" value="1"/>
</dbReference>
<feature type="domain" description="EGF-like" evidence="18">
    <location>
        <begin position="146"/>
        <end position="182"/>
    </location>
</feature>
<dbReference type="PANTHER" id="PTHR24251">
    <property type="entry name" value="OVOCHYMASE-RELATED"/>
    <property type="match status" value="1"/>
</dbReference>
<feature type="domain" description="CUB" evidence="17">
    <location>
        <begin position="1205"/>
        <end position="1318"/>
    </location>
</feature>
<dbReference type="GO" id="GO:0051093">
    <property type="term" value="P:negative regulation of developmental process"/>
    <property type="evidence" value="ECO:0007669"/>
    <property type="project" value="UniProtKB-ARBA"/>
</dbReference>
<feature type="transmembrane region" description="Helical" evidence="16">
    <location>
        <begin position="3780"/>
        <end position="3802"/>
    </location>
</feature>
<dbReference type="GO" id="GO:0080090">
    <property type="term" value="P:regulation of primary metabolic process"/>
    <property type="evidence" value="ECO:0007669"/>
    <property type="project" value="UniProtKB-ARBA"/>
</dbReference>
<feature type="domain" description="EGF-like" evidence="18">
    <location>
        <begin position="451"/>
        <end position="490"/>
    </location>
</feature>
<dbReference type="InterPro" id="IPR001881">
    <property type="entry name" value="EGF-like_Ca-bd_dom"/>
</dbReference>
<dbReference type="Pfam" id="PF08557">
    <property type="entry name" value="Lipid_DES"/>
    <property type="match status" value="1"/>
</dbReference>
<dbReference type="PROSITE" id="PS00022">
    <property type="entry name" value="EGF_1"/>
    <property type="match status" value="4"/>
</dbReference>
<feature type="domain" description="CUB" evidence="17">
    <location>
        <begin position="2051"/>
        <end position="2170"/>
    </location>
</feature>
<evidence type="ECO:0000259" key="17">
    <source>
        <dbReference type="PROSITE" id="PS01180"/>
    </source>
</evidence>
<dbReference type="PANTHER" id="PTHR24251:SF37">
    <property type="entry name" value="CUB DOMAIN-CONTAINING PROTEIN"/>
    <property type="match status" value="1"/>
</dbReference>
<dbReference type="InterPro" id="IPR000742">
    <property type="entry name" value="EGF"/>
</dbReference>
<feature type="domain" description="CUB" evidence="17">
    <location>
        <begin position="966"/>
        <end position="1080"/>
    </location>
</feature>
<dbReference type="GO" id="GO:0008593">
    <property type="term" value="P:regulation of Notch signaling pathway"/>
    <property type="evidence" value="ECO:0007669"/>
    <property type="project" value="UniProtKB-ARBA"/>
</dbReference>
<feature type="domain" description="CUB" evidence="17">
    <location>
        <begin position="1573"/>
        <end position="1690"/>
    </location>
</feature>
<dbReference type="PROSITE" id="PS01186">
    <property type="entry name" value="EGF_2"/>
    <property type="match status" value="2"/>
</dbReference>
<keyword evidence="6 16" id="KW-0812">Transmembrane</keyword>
<feature type="domain" description="EGF-like" evidence="18">
    <location>
        <begin position="413"/>
        <end position="449"/>
    </location>
</feature>
<keyword evidence="4 15" id="KW-0245">EGF-like domain</keyword>
<feature type="domain" description="CUB" evidence="17">
    <location>
        <begin position="846"/>
        <end position="962"/>
    </location>
</feature>
<feature type="domain" description="CUB" evidence="17">
    <location>
        <begin position="2411"/>
        <end position="2536"/>
    </location>
</feature>
<feature type="domain" description="CUB" evidence="17">
    <location>
        <begin position="3365"/>
        <end position="3516"/>
    </location>
</feature>
<dbReference type="GO" id="GO:0048592">
    <property type="term" value="P:eye morphogenesis"/>
    <property type="evidence" value="ECO:0007669"/>
    <property type="project" value="UniProtKB-ARBA"/>
</dbReference>
<feature type="domain" description="CUB" evidence="17">
    <location>
        <begin position="2540"/>
        <end position="2650"/>
    </location>
</feature>
<protein>
    <recommendedName>
        <fullName evidence="21">Cubilin</fullName>
    </recommendedName>
</protein>
<evidence type="ECO:0000256" key="11">
    <source>
        <dbReference type="ARBA" id="ARBA00023136"/>
    </source>
</evidence>
<feature type="domain" description="CUB" evidence="17">
    <location>
        <begin position="733"/>
        <end position="845"/>
    </location>
</feature>
<keyword evidence="9" id="KW-0221">Differentiation</keyword>
<evidence type="ECO:0000256" key="13">
    <source>
        <dbReference type="ARBA" id="ARBA00023180"/>
    </source>
</evidence>
<feature type="domain" description="CUB" evidence="17">
    <location>
        <begin position="3233"/>
        <end position="3361"/>
    </location>
</feature>
<feature type="disulfide bond" evidence="15">
    <location>
        <begin position="480"/>
        <end position="489"/>
    </location>
</feature>
<keyword evidence="11 16" id="KW-0472">Membrane</keyword>
<feature type="domain" description="CUB" evidence="17">
    <location>
        <begin position="1813"/>
        <end position="1923"/>
    </location>
</feature>
<evidence type="ECO:0000313" key="20">
    <source>
        <dbReference type="Proteomes" id="UP000324832"/>
    </source>
</evidence>
<dbReference type="GO" id="GO:0048468">
    <property type="term" value="P:cell development"/>
    <property type="evidence" value="ECO:0007669"/>
    <property type="project" value="UniProtKB-ARBA"/>
</dbReference>
<keyword evidence="3" id="KW-1003">Cell membrane</keyword>
<evidence type="ECO:0000256" key="12">
    <source>
        <dbReference type="ARBA" id="ARBA00023157"/>
    </source>
</evidence>
<dbReference type="FunFam" id="2.10.25.10:FF:000565">
    <property type="entry name" value="Predicted protein"/>
    <property type="match status" value="1"/>
</dbReference>
<evidence type="ECO:0000259" key="18">
    <source>
        <dbReference type="PROSITE" id="PS50026"/>
    </source>
</evidence>
<dbReference type="SMART" id="SM01269">
    <property type="entry name" value="Lipid_DES"/>
    <property type="match status" value="2"/>
</dbReference>
<feature type="domain" description="CUB" evidence="17">
    <location>
        <begin position="3635"/>
        <end position="3741"/>
    </location>
</feature>
<dbReference type="SUPFAM" id="SSF49854">
    <property type="entry name" value="Spermadhesin, CUB domain"/>
    <property type="match status" value="26"/>
</dbReference>
<comment type="caution">
    <text evidence="15">Lacks conserved residue(s) required for the propagation of feature annotation.</text>
</comment>
<dbReference type="Pfam" id="PF00431">
    <property type="entry name" value="CUB"/>
    <property type="match status" value="24"/>
</dbReference>
<dbReference type="Gene3D" id="2.60.120.290">
    <property type="entry name" value="Spermadhesin, CUB domain"/>
    <property type="match status" value="26"/>
</dbReference>
<evidence type="ECO:0000256" key="14">
    <source>
        <dbReference type="PROSITE-ProRule" id="PRU00059"/>
    </source>
</evidence>
<organism evidence="19 20">
    <name type="scientific">Leptidea sinapis</name>
    <dbReference type="NCBI Taxonomy" id="189913"/>
    <lineage>
        <taxon>Eukaryota</taxon>
        <taxon>Metazoa</taxon>
        <taxon>Ecdysozoa</taxon>
        <taxon>Arthropoda</taxon>
        <taxon>Hexapoda</taxon>
        <taxon>Insecta</taxon>
        <taxon>Pterygota</taxon>
        <taxon>Neoptera</taxon>
        <taxon>Endopterygota</taxon>
        <taxon>Lepidoptera</taxon>
        <taxon>Glossata</taxon>
        <taxon>Ditrysia</taxon>
        <taxon>Papilionoidea</taxon>
        <taxon>Pieridae</taxon>
        <taxon>Dismorphiinae</taxon>
        <taxon>Leptidea</taxon>
    </lineage>
</organism>
<comment type="subcellular location">
    <subcellularLocation>
        <location evidence="1">Apical cell membrane</location>
        <topology evidence="1">Single-pass type I membrane protein</topology>
    </subcellularLocation>
</comment>
<keyword evidence="12 15" id="KW-1015">Disulfide bond</keyword>
<accession>A0A5E4QNY1</accession>
<feature type="disulfide bond" evidence="15">
    <location>
        <begin position="172"/>
        <end position="181"/>
    </location>
</feature>
<sequence>MGAHVSRDDFEWVLTEEPHASRRKIILDCELYKNRAKIKTNDGHLILEPAHDRDVYIVPNGPNSKIFVGNINILNINASRSGGGTVVNPSNVQKNEDFENLLRRVERLEPLAASYNVIENITYLSRRVRTLGIRLRSLQTLVSSREVDECLSFPCQNGGTCLNLAKGYHCLCPSNWKGHNCDADVNECRNFAGTELGCQNDATCINRPGSYECVCKPGWYGLHCTRKERNCSGNDFEICGHGTCLQTTTGIGIKCLCDQGWTTNTTEVACLTDVNECVLGPRCSINPTVECINLPGSFKCGPCPLGYEGDGFVCRDIDECLAIPNGGCSLNPKVSCLNTIGSRICGACPAGYQGDGVRCNWSGSCRINNGGCHPSALCIEKRIFEENRCFCPRGMQGDGIGIHGCYFARGTNSTDACEDNPCGAHGRCHQIRSGYTCICAQGYGGSRCEHTRGDCTTNVCLNGGSCIVDSIHPRGFRCQCTALYTGDFCQSQSEPCGGVLDAASGSIVYPITNSTYKHNSRCAWVIHTSPDKVINVTFSKFNLEHDPECLYDFVQIHDGRSSASQLIGRFCGNNFPKGGNIISSHNNLYFWFRSDQTVNKEGFALYWNSIDPVCGGNVDAKTHGHINSPGSPGPYPPNRDCYWRLTTNFGKRIQLHFFQLDIQAQANCSFDYLAIYDGLHDTDPLLNKLCNTTQPAPIESAGNEMLIHFHSDEHTSGKGFQIAYAPAVGVPGCGGFFTADRGEISSPSYEGKYITNVICDYKIQTSAETKIRIKFSVFNLETSFRCRYDNLKVYDGPNSDSRLVGTFCGKTVPKTFVSTSNSLFLRFESDHSISLQGFKITYEALCHKTIFGDSGIVKSPGYPFGYPKNTLCEYVIGTSPGKVIQLSFQDFDIEDNVHYNCLYDYVEIRDGPSNNSTLLGKYCGGSFHIPPAQTSSFNYMYIGFHSDMSISGTGFYANFTTVDTECGGIHRDTTGLINHPPSGTKRYRNDQSCVWLLLAPEGMHIKVTWNRFDLERHSECMNDYVELIEIDENNINSTLGRYCGSSVPTALTSSSNRMYIKFVSDSTLKGAGFSLSYTFLDEKSHCGATFTKTHGYIYSPGWPDNYEANRDCVWTITVPVGQQISLNISEFDLERPIRDTCYMGDYLEIRNGASKTSPVLGKFCGKFKNKRLISTSNSLYLNFHSDFYLSGKGFKIEWDGSIRGCGGTLTGVSGTISSPNYPNEYHENAECFYKIVTSSGSQIRLTFHELDLEDTFGCKDDYVEIYDGRDPSWPSVGKYCLMNTKLKPLLLSGNFAFIKFRSDFFIGGRGFLINFEAMCNTSITGSHGVIESPGYPGKYPQFSNCLWTVSVAKGNRINVTFTSFDVFSFAYPRLRYQFSSSHIVLVHRPRPIFESIGSCPDYVQYKETTAQSFSQKLCGASLPSQITTASNSLQIKFVSTNFGTRNGFRLEWVRVGCGGHIQRQSGVIQFEQTFQHSNDEIECEWLIETSLGKNINIRFDTDVVMEETKNCSTDAIEIYNGKNVHSPFITKICHRGLSRIESSGNLMLVRIVKKSSLKHIFVSAVFQTTNSGCGGTIHASTGVIYSKNYPKNYENNMECMWLISVPQYHRIEINILDFDLYKLDDSDESCGDALSIYDGANIITNSNYSQRLCPGSNVTQIITNHSTIFVKFTTDNHGTAKGFKANFTVTCGAEIMVLYDGVITNERFINNHRYNCSWTIISPRPDLKMQLTIQYMSLPRDLDVVSNKVCPTTFLKVFDGNDKDSPLIGEYCGIKVPPLIVSHGSALTLLHGTYTGALKGKFIAYYSTLDTACGGNLNSEQGSIASPNFPLSYPSGADCEWTLNSSPGNALYITFESFNLFYSDRCNEDYLEVRENHSGGRLLGVYCGDVLPSNYTKGSKLYLKFHSTYKNTGLGFLLHYEYLHSHEIYANSGELTSPLHPEHYEGKGEFSWRIFTEGSDGITITINDLIIQERSEICYDKLIVYDGYDDEAPVLEALCGVLGNSIKTIQTTSTTAYIKLILLDSDSSALFHLVWSKADENTDNMSPKINCGNNRTETVDAGQIISFNSPNYPNDYSDDLSCEWIFQSLPTRHLSITFDEIVLEETNNCFADSISLYKANTWDVWSPIKENICLSKDAKNKFVADRFLKVVFTTDSTEIRKGFRAKVRSICGGTVQSQSGIIEATWEDRGHIFDINMRCNWTVKVRPGRTIKVYFEHFNITSENECYTYVMLRNGESIDSPLLGIGKYCGYSHEIRDELESSSNSIHISYVTKRNLQIFQNFKLRYEEKNVVCGVTSILDTDHSWETIHSPNYPSVPMPYSECIWSFTGPPGDILRIDFIDRFDVDKSTDCQDESIEIRDGVSQLSPLIGVYCGRKPGTVKTTSNTVSVKYTTRLAEPRDGFKANVSVDVCGGTIIADSGELLSPGYPNMLILPSGTVCSWHIIATNRRTITIDMKEFDLPEPHSTCETNLTIQEVAVGKDVPITLKEFCSDNFDEKDTVVESFTNEVIVKLFIGNPSDFTSISVKKGFKLAFNSTRPTCGAHISASEGFITSPGYPRETSLRYCQWIITAPDITRRIKLEILDYNENHRIGVYNDPSFQTLIELFDGANRTHETLVAESTRNSVAIYLWVKSPLSLNRVHRFKAKFSSSEPALCGGAIDINSNALVAPDLQRPYVCEWNLQGIKNENDTIYKTIYVTVKVSSRASSSLCRIINSRFMITADISGTGQSLRRTTCGNNSEASYSIPATSVTFKAVQIKRNPMTFDVSWKLHPCGGIVHVTQNSTNILNVPPSHDQPIDCAWVLNVPLGLIIELKVEGSFKLDCSDEFLKISQGLMQQSNTVGDYCKDKMPDKTIVTNFMNTYVQYHYKSNEASGIRLMTKVVSSQCGGYMSKYNRIISSPNYPKSYPDNVECVWLIQADVGYSISLSFVNRFAIEDTANCTKDVLILFDWRNDDYEEIARLCGRVQPHVYNSTSNRMKVVFRTDASINLDGFSAVWAPHCGGTYVATDKKQFLYSPGYSYTYSPSLFCKYEILAPNKKLMVKFLDFDVEGNYPFCSYDNVTISAENDYNMFYHTYCGKEIPEELNNYDRVTIHFRTDTVAQRKGFRLSYSIYSCGGLVRDPTVITSGTQETYYDLLNCTWIMEAPPNKEVVVKFMYIDLESHSYCFNDYVAVFNGSKIDKDKQLALLCGHINTTTVIKANSNKAILQFVTDAYLSYRGFRAEISFTYTEAVGCGGSIYLKPGATRMLKSPLIGSSVIYENFLDCHWTVRAPIDYVIKVEFTSFHISPCANVANQTAIGIHKCDCDFVEIKDGINPDSLTIDRFCGHTLPVAVVSSGNLMLIRLSTDGEIASSGFELQLSPQRSICGRTSLQVTENRQTFRSPGFESGIVPPGLHCLYFLDTSSEPYNTVHLRVDTLDLDPGETGAVCNSDKLIIRSTPEIRNISIGKDYILNQYVDSFFSHTYFYDSYLNFPKDIILCGAKSSIDLYLTGSITINLMTSSESMKPHKGFQIEVAFVGHCGRNYTEPYGRIQTAYISRDNDEHLDCYTLITAPENCTISVYFITMYPDSYSSETFLELLDGNMTSSPILYKVVNEYLIEKSIFSTGRYMLLHNSISGNSQNTYDLNYVITDKGQGCGGKLVNEVGRVTSPLYPEVYRKKSTCEWDLETPPGTRLLLRFSVFDLGKACDRNYVSIVDRSGNTVSTYCSEVPADYTSDDNFVRIVFTTTMNNAGTGWVADFVEKYPEIKKLYGYDPNFKWVVTAMVLTQFFMLTIVPQMSWSVLTLVAYCFGGVINHSLMLAHSLAFGHNRPLHNKLFGFFANLPIGIPISISFKKYHLEHHRVKRIASEFYDDLPQHNSWSSVLWDFVMDPEIGPYARIKRKHMGLSS</sequence>
<dbReference type="Gene3D" id="2.10.25.10">
    <property type="entry name" value="Laminin"/>
    <property type="match status" value="6"/>
</dbReference>
<feature type="domain" description="CUB" evidence="17">
    <location>
        <begin position="1924"/>
        <end position="2038"/>
    </location>
</feature>
<keyword evidence="10 16" id="KW-1133">Transmembrane helix</keyword>
<evidence type="ECO:0000256" key="9">
    <source>
        <dbReference type="ARBA" id="ARBA00022782"/>
    </source>
</evidence>
<evidence type="ECO:0000256" key="6">
    <source>
        <dbReference type="ARBA" id="ARBA00022692"/>
    </source>
</evidence>
<feature type="domain" description="CUB" evidence="17">
    <location>
        <begin position="1457"/>
        <end position="1569"/>
    </location>
</feature>